<dbReference type="InterPro" id="IPR023115">
    <property type="entry name" value="TIF_IF2_dom3"/>
</dbReference>
<keyword evidence="8 10" id="KW-0342">GTP-binding</keyword>
<keyword evidence="6 10" id="KW-0547">Nucleotide-binding</keyword>
<dbReference type="InterPro" id="IPR053905">
    <property type="entry name" value="EF-G-like_DII"/>
</dbReference>
<comment type="caution">
    <text evidence="10">Lacks conserved residue(s) required for the propagation of feature annotation.</text>
</comment>
<dbReference type="PRINTS" id="PR00315">
    <property type="entry name" value="ELONGATNFCT"/>
</dbReference>
<evidence type="ECO:0000256" key="4">
    <source>
        <dbReference type="ARBA" id="ARBA00022490"/>
    </source>
</evidence>
<evidence type="ECO:0000256" key="9">
    <source>
        <dbReference type="ARBA" id="ARBA00025162"/>
    </source>
</evidence>
<dbReference type="FunFam" id="3.40.50.300:FF:000019">
    <property type="entry name" value="Translation initiation factor IF-2"/>
    <property type="match status" value="1"/>
</dbReference>
<dbReference type="SUPFAM" id="SSF50447">
    <property type="entry name" value="Translation proteins"/>
    <property type="match status" value="2"/>
</dbReference>
<evidence type="ECO:0000256" key="8">
    <source>
        <dbReference type="ARBA" id="ARBA00023134"/>
    </source>
</evidence>
<dbReference type="SUPFAM" id="SSF52540">
    <property type="entry name" value="P-loop containing nucleoside triphosphate hydrolases"/>
    <property type="match status" value="1"/>
</dbReference>
<dbReference type="CDD" id="cd01887">
    <property type="entry name" value="IF2_eIF5B"/>
    <property type="match status" value="1"/>
</dbReference>
<comment type="subcellular location">
    <subcellularLocation>
        <location evidence="1 10">Cytoplasm</location>
    </subcellularLocation>
</comment>
<dbReference type="GO" id="GO:0005829">
    <property type="term" value="C:cytosol"/>
    <property type="evidence" value="ECO:0007669"/>
    <property type="project" value="TreeGrafter"/>
</dbReference>
<dbReference type="InterPro" id="IPR015760">
    <property type="entry name" value="TIF_IF2"/>
</dbReference>
<feature type="compositionally biased region" description="Pro residues" evidence="12">
    <location>
        <begin position="119"/>
        <end position="144"/>
    </location>
</feature>
<dbReference type="Gene3D" id="2.40.30.10">
    <property type="entry name" value="Translation factors"/>
    <property type="match status" value="2"/>
</dbReference>
<dbReference type="RefSeq" id="WP_085086511.1">
    <property type="nucleotide sequence ID" value="NZ_BLKV01000001.1"/>
</dbReference>
<comment type="caution">
    <text evidence="14">The sequence shown here is derived from an EMBL/GenBank/DDBJ whole genome shotgun (WGS) entry which is preliminary data.</text>
</comment>
<keyword evidence="15" id="KW-1185">Reference proteome</keyword>
<keyword evidence="7 10" id="KW-0648">Protein biosynthesis</keyword>
<dbReference type="PANTHER" id="PTHR43381:SF5">
    <property type="entry name" value="TR-TYPE G DOMAIN-CONTAINING PROTEIN"/>
    <property type="match status" value="1"/>
</dbReference>
<dbReference type="CDD" id="cd03702">
    <property type="entry name" value="IF2_mtIF2_II"/>
    <property type="match status" value="1"/>
</dbReference>
<feature type="compositionally biased region" description="Gly residues" evidence="12">
    <location>
        <begin position="218"/>
        <end position="283"/>
    </location>
</feature>
<dbReference type="CDD" id="cd03692">
    <property type="entry name" value="mtIF2_IVc"/>
    <property type="match status" value="1"/>
</dbReference>
<dbReference type="Proteomes" id="UP000465263">
    <property type="component" value="Unassembled WGS sequence"/>
</dbReference>
<dbReference type="EMBL" id="BLKV01000001">
    <property type="protein sequence ID" value="GFG69021.1"/>
    <property type="molecule type" value="Genomic_DNA"/>
</dbReference>
<dbReference type="InterPro" id="IPR000178">
    <property type="entry name" value="TF_IF2_bacterial-like"/>
</dbReference>
<dbReference type="FunFam" id="3.40.50.10050:FF:000001">
    <property type="entry name" value="Translation initiation factor IF-2"/>
    <property type="match status" value="1"/>
</dbReference>
<dbReference type="GO" id="GO:0005525">
    <property type="term" value="F:GTP binding"/>
    <property type="evidence" value="ECO:0007669"/>
    <property type="project" value="UniProtKB-KW"/>
</dbReference>
<dbReference type="AlphaFoldDB" id="A0A7I9XGC9"/>
<dbReference type="InterPro" id="IPR027417">
    <property type="entry name" value="P-loop_NTPase"/>
</dbReference>
<dbReference type="Gene3D" id="1.10.10.2480">
    <property type="match status" value="1"/>
</dbReference>
<feature type="binding site" evidence="10">
    <location>
        <begin position="417"/>
        <end position="424"/>
    </location>
    <ligand>
        <name>GTP</name>
        <dbReference type="ChEBI" id="CHEBI:37565"/>
    </ligand>
</feature>
<sequence length="912" mass="94665">MAKARVHELAKELGVTSKEVLARLSEQGEFVKSASSTVEAPVARRLRESFGGGKAAAKSEEPAKAPAKSAAPAPPKAAPAASDGVAGVTVEAVKAPTPAAPAAKPSAPPAPAAEASAPAAPPATPPQPGPSPAPGPRPATPGPKPGARTPRVGNNPFSSAQPAERAIPRPHPQAPRPGAPRPGMPRPGGGATPGNMPGRSNFGAQGRPARPGGPPRPGGGGRPGGPGGRPGGPGGGPGGNYRGGPGGGGAPGAPAGGGFRGRPGGGGRPGQRGGAAGAFGRPGGAPKRGRKSKRAKRAEYENMQAPVVGGVRLPHGNGETIRLARGASLSDFAEKIDANPAALVQALFNLGEMVTATQSVGDETLELLGSEMNFVVQVVSPEDEDRELLESFDLSYGEDSGDEGDLQSRPPVVTVMGHVDHGKTRLLDTIRKANVREAEAGGITQHIGAYQVGVDFDGSERLITFIDTPGHEAFTAMRARGAKATDIAILVVAADDGVMPQTVEAINHAQAADVPIVVAVNKIDKEGADPSKIRGQLTEYGLVPEEFGGETLFVDISAKQGTNIEALEEAVLLTADAALDLRANPDMEAQGVAIEAHLDRGRGPVATVLIQRGTLRVGDSIVAGDAYGRVRRMVDEHGDDVDEALPSRPVQVVGFTSVPGAGDNLLVVDEDRIARQIADKRNARKRNALAARSRKRISLEDLDSALKETSQLNLILKGDNAGTVEALEEALMGIQIDDEVQLRVIDRGVGGITETNVNLASASDAIIIGFNVRAEGKATELANRDGVEIRYYSIIYQAIEEIESALKGMLKPVFEEKELGRAEIRAIFRSSKVGNIAGCLVTSGIMRRNAKARLLRDSVVVAENLTVSSLRREKDDVTEVRDGYECGLTLTYSDIKEGDVVETYELVEKARA</sequence>
<evidence type="ECO:0000256" key="1">
    <source>
        <dbReference type="ARBA" id="ARBA00004496"/>
    </source>
</evidence>
<dbReference type="GO" id="GO:0003924">
    <property type="term" value="F:GTPase activity"/>
    <property type="evidence" value="ECO:0007669"/>
    <property type="project" value="UniProtKB-UniRule"/>
</dbReference>
<evidence type="ECO:0000256" key="11">
    <source>
        <dbReference type="RuleBase" id="RU000644"/>
    </source>
</evidence>
<evidence type="ECO:0000259" key="13">
    <source>
        <dbReference type="PROSITE" id="PS51722"/>
    </source>
</evidence>
<feature type="region of interest" description="Disordered" evidence="12">
    <location>
        <begin position="49"/>
        <end position="298"/>
    </location>
</feature>
<dbReference type="SUPFAM" id="SSF52156">
    <property type="entry name" value="Initiation factor IF2/eIF5b, domain 3"/>
    <property type="match status" value="1"/>
</dbReference>
<evidence type="ECO:0000256" key="5">
    <source>
        <dbReference type="ARBA" id="ARBA00022540"/>
    </source>
</evidence>
<feature type="compositionally biased region" description="Pro residues" evidence="12">
    <location>
        <begin position="169"/>
        <end position="185"/>
    </location>
</feature>
<keyword evidence="5 10" id="KW-0396">Initiation factor</keyword>
<dbReference type="Pfam" id="PF04760">
    <property type="entry name" value="IF2_N"/>
    <property type="match status" value="2"/>
</dbReference>
<dbReference type="Gene3D" id="3.40.50.10050">
    <property type="entry name" value="Translation initiation factor IF- 2, domain 3"/>
    <property type="match status" value="1"/>
</dbReference>
<dbReference type="InterPro" id="IPR000795">
    <property type="entry name" value="T_Tr_GTP-bd_dom"/>
</dbReference>
<dbReference type="Pfam" id="PF00009">
    <property type="entry name" value="GTP_EFTU"/>
    <property type="match status" value="1"/>
</dbReference>
<keyword evidence="4 10" id="KW-0963">Cytoplasm</keyword>
<proteinExistence type="inferred from homology"/>
<dbReference type="Gene3D" id="3.40.50.300">
    <property type="entry name" value="P-loop containing nucleotide triphosphate hydrolases"/>
    <property type="match status" value="1"/>
</dbReference>
<feature type="domain" description="Tr-type G" evidence="13">
    <location>
        <begin position="408"/>
        <end position="579"/>
    </location>
</feature>
<dbReference type="InterPro" id="IPR044145">
    <property type="entry name" value="IF2_II"/>
</dbReference>
<dbReference type="InterPro" id="IPR006847">
    <property type="entry name" value="IF2_N"/>
</dbReference>
<evidence type="ECO:0000256" key="7">
    <source>
        <dbReference type="ARBA" id="ARBA00022917"/>
    </source>
</evidence>
<feature type="binding site" evidence="10">
    <location>
        <begin position="521"/>
        <end position="524"/>
    </location>
    <ligand>
        <name>GTP</name>
        <dbReference type="ChEBI" id="CHEBI:37565"/>
    </ligand>
</feature>
<dbReference type="NCBIfam" id="TIGR00487">
    <property type="entry name" value="IF-2"/>
    <property type="match status" value="1"/>
</dbReference>
<feature type="binding site" evidence="10">
    <location>
        <begin position="467"/>
        <end position="471"/>
    </location>
    <ligand>
        <name>GTP</name>
        <dbReference type="ChEBI" id="CHEBI:37565"/>
    </ligand>
</feature>
<dbReference type="Pfam" id="PF22042">
    <property type="entry name" value="EF-G_D2"/>
    <property type="match status" value="1"/>
</dbReference>
<name>A0A7I9XGC9_9MYCO</name>
<dbReference type="FunFam" id="2.40.30.10:FF:000007">
    <property type="entry name" value="Translation initiation factor IF-2"/>
    <property type="match status" value="1"/>
</dbReference>
<comment type="function">
    <text evidence="9 10 11">One of the essential components for the initiation of protein synthesis. Protects formylmethionyl-tRNA from spontaneous hydrolysis and promotes its binding to the 30S ribosomal subunits. Also involved in the hydrolysis of GTP during the formation of the 70S ribosomal complex.</text>
</comment>
<dbReference type="InterPro" id="IPR009000">
    <property type="entry name" value="Transl_B-barrel_sf"/>
</dbReference>
<comment type="similarity">
    <text evidence="2 10 11">Belongs to the TRAFAC class translation factor GTPase superfamily. Classic translation factor GTPase family. IF-2 subfamily.</text>
</comment>
<dbReference type="InterPro" id="IPR005225">
    <property type="entry name" value="Small_GTP-bd"/>
</dbReference>
<protein>
    <recommendedName>
        <fullName evidence="3 10">Translation initiation factor IF-2</fullName>
    </recommendedName>
</protein>
<dbReference type="FunFam" id="2.40.30.10:FF:000008">
    <property type="entry name" value="Translation initiation factor IF-2"/>
    <property type="match status" value="1"/>
</dbReference>
<evidence type="ECO:0000256" key="3">
    <source>
        <dbReference type="ARBA" id="ARBA00020675"/>
    </source>
</evidence>
<dbReference type="GO" id="GO:0003743">
    <property type="term" value="F:translation initiation factor activity"/>
    <property type="evidence" value="ECO:0007669"/>
    <property type="project" value="UniProtKB-UniRule"/>
</dbReference>
<reference evidence="14 15" key="1">
    <citation type="journal article" date="2019" name="Emerg. Microbes Infect.">
        <title>Comprehensive subspecies identification of 175 nontuberculous mycobacteria species based on 7547 genomic profiles.</title>
        <authorList>
            <person name="Matsumoto Y."/>
            <person name="Kinjo T."/>
            <person name="Motooka D."/>
            <person name="Nabeya D."/>
            <person name="Jung N."/>
            <person name="Uechi K."/>
            <person name="Horii T."/>
            <person name="Iida T."/>
            <person name="Fujita J."/>
            <person name="Nakamura S."/>
        </authorList>
    </citation>
    <scope>NUCLEOTIDE SEQUENCE [LARGE SCALE GENOMIC DNA]</scope>
    <source>
        <strain evidence="14 15">JCM 16017</strain>
    </source>
</reference>
<feature type="compositionally biased region" description="Low complexity" evidence="12">
    <location>
        <begin position="94"/>
        <end position="105"/>
    </location>
</feature>
<dbReference type="Pfam" id="PF11987">
    <property type="entry name" value="IF-2"/>
    <property type="match status" value="1"/>
</dbReference>
<evidence type="ECO:0000256" key="10">
    <source>
        <dbReference type="HAMAP-Rule" id="MF_00100"/>
    </source>
</evidence>
<accession>A0A7I9XGC9</accession>
<dbReference type="FunFam" id="1.10.10.2480:FF:000003">
    <property type="entry name" value="Translation initiation factor IF-2"/>
    <property type="match status" value="1"/>
</dbReference>
<dbReference type="PANTHER" id="PTHR43381">
    <property type="entry name" value="TRANSLATION INITIATION FACTOR IF-2-RELATED"/>
    <property type="match status" value="1"/>
</dbReference>
<dbReference type="OrthoDB" id="9811804at2"/>
<evidence type="ECO:0000256" key="12">
    <source>
        <dbReference type="SAM" id="MobiDB-lite"/>
    </source>
</evidence>
<dbReference type="HAMAP" id="MF_00100_B">
    <property type="entry name" value="IF_2_B"/>
    <property type="match status" value="1"/>
</dbReference>
<evidence type="ECO:0000256" key="6">
    <source>
        <dbReference type="ARBA" id="ARBA00022741"/>
    </source>
</evidence>
<evidence type="ECO:0000313" key="14">
    <source>
        <dbReference type="EMBL" id="GFG69021.1"/>
    </source>
</evidence>
<dbReference type="PROSITE" id="PS01176">
    <property type="entry name" value="IF2"/>
    <property type="match status" value="1"/>
</dbReference>
<gene>
    <name evidence="10" type="primary">infB</name>
    <name evidence="14" type="ORF">MSEN_07410</name>
</gene>
<feature type="compositionally biased region" description="Basic residues" evidence="12">
    <location>
        <begin position="287"/>
        <end position="296"/>
    </location>
</feature>
<evidence type="ECO:0000256" key="2">
    <source>
        <dbReference type="ARBA" id="ARBA00007733"/>
    </source>
</evidence>
<dbReference type="PROSITE" id="PS51722">
    <property type="entry name" value="G_TR_2"/>
    <property type="match status" value="1"/>
</dbReference>
<evidence type="ECO:0000313" key="15">
    <source>
        <dbReference type="Proteomes" id="UP000465263"/>
    </source>
</evidence>
<dbReference type="InterPro" id="IPR036925">
    <property type="entry name" value="TIF_IF2_dom3_sf"/>
</dbReference>
<organism evidence="14 15">
    <name type="scientific">Mycolicibacter senuensis</name>
    <dbReference type="NCBI Taxonomy" id="386913"/>
    <lineage>
        <taxon>Bacteria</taxon>
        <taxon>Bacillati</taxon>
        <taxon>Actinomycetota</taxon>
        <taxon>Actinomycetes</taxon>
        <taxon>Mycobacteriales</taxon>
        <taxon>Mycobacteriaceae</taxon>
        <taxon>Mycolicibacter</taxon>
    </lineage>
</organism>
<dbReference type="NCBIfam" id="TIGR00231">
    <property type="entry name" value="small_GTP"/>
    <property type="match status" value="1"/>
</dbReference>